<dbReference type="EMBL" id="BMAT01008536">
    <property type="protein sequence ID" value="GFR87329.1"/>
    <property type="molecule type" value="Genomic_DNA"/>
</dbReference>
<keyword evidence="3" id="KW-1185">Reference proteome</keyword>
<organism evidence="2 3">
    <name type="scientific">Elysia marginata</name>
    <dbReference type="NCBI Taxonomy" id="1093978"/>
    <lineage>
        <taxon>Eukaryota</taxon>
        <taxon>Metazoa</taxon>
        <taxon>Spiralia</taxon>
        <taxon>Lophotrochozoa</taxon>
        <taxon>Mollusca</taxon>
        <taxon>Gastropoda</taxon>
        <taxon>Heterobranchia</taxon>
        <taxon>Euthyneura</taxon>
        <taxon>Panpulmonata</taxon>
        <taxon>Sacoglossa</taxon>
        <taxon>Placobranchoidea</taxon>
        <taxon>Plakobranchidae</taxon>
        <taxon>Elysia</taxon>
    </lineage>
</organism>
<evidence type="ECO:0000259" key="1">
    <source>
        <dbReference type="PROSITE" id="PS50878"/>
    </source>
</evidence>
<comment type="caution">
    <text evidence="2">The sequence shown here is derived from an EMBL/GenBank/DDBJ whole genome shotgun (WGS) entry which is preliminary data.</text>
</comment>
<reference evidence="2 3" key="1">
    <citation type="journal article" date="2021" name="Elife">
        <title>Chloroplast acquisition without the gene transfer in kleptoplastic sea slugs, Plakobranchus ocellatus.</title>
        <authorList>
            <person name="Maeda T."/>
            <person name="Takahashi S."/>
            <person name="Yoshida T."/>
            <person name="Shimamura S."/>
            <person name="Takaki Y."/>
            <person name="Nagai Y."/>
            <person name="Toyoda A."/>
            <person name="Suzuki Y."/>
            <person name="Arimoto A."/>
            <person name="Ishii H."/>
            <person name="Satoh N."/>
            <person name="Nishiyama T."/>
            <person name="Hasebe M."/>
            <person name="Maruyama T."/>
            <person name="Minagawa J."/>
            <person name="Obokata J."/>
            <person name="Shigenobu S."/>
        </authorList>
    </citation>
    <scope>NUCLEOTIDE SEQUENCE [LARGE SCALE GENOMIC DNA]</scope>
</reference>
<evidence type="ECO:0000313" key="2">
    <source>
        <dbReference type="EMBL" id="GFR87329.1"/>
    </source>
</evidence>
<dbReference type="PROSITE" id="PS50878">
    <property type="entry name" value="RT_POL"/>
    <property type="match status" value="1"/>
</dbReference>
<proteinExistence type="predicted"/>
<gene>
    <name evidence="2" type="ORF">ElyMa_004220400</name>
</gene>
<dbReference type="AlphaFoldDB" id="A0AAV4GPV0"/>
<feature type="domain" description="Reverse transcriptase" evidence="1">
    <location>
        <begin position="1"/>
        <end position="141"/>
    </location>
</feature>
<evidence type="ECO:0000313" key="3">
    <source>
        <dbReference type="Proteomes" id="UP000762676"/>
    </source>
</evidence>
<name>A0AAV4GPV0_9GAST</name>
<dbReference type="InterPro" id="IPR000477">
    <property type="entry name" value="RT_dom"/>
</dbReference>
<protein>
    <submittedName>
        <fullName evidence="2">Retrovirus-related Pol polyprotein from type-2 retrotransposable element R2DM</fullName>
    </submittedName>
</protein>
<dbReference type="Pfam" id="PF00078">
    <property type="entry name" value="RVT_1"/>
    <property type="match status" value="1"/>
</dbReference>
<accession>A0AAV4GPV0</accession>
<dbReference type="InterPro" id="IPR043502">
    <property type="entry name" value="DNA/RNA_pol_sf"/>
</dbReference>
<dbReference type="Proteomes" id="UP000762676">
    <property type="component" value="Unassembled WGS sequence"/>
</dbReference>
<sequence>MSAAFDTINRKELLIILIEIVEEDELRIIHFLLNETTRDVKVYGCTQKTPFTTGTSQGDSLSSVIFIIYLDNVLKNIRSAQNNTQQPAHCIPSEILYADDIDLIGTESISVRDIEKNPNTHNFKVNIDKTEHTCVRKNTEE</sequence>
<dbReference type="SUPFAM" id="SSF56672">
    <property type="entry name" value="DNA/RNA polymerases"/>
    <property type="match status" value="1"/>
</dbReference>